<evidence type="ECO:0000313" key="2">
    <source>
        <dbReference type="Proteomes" id="UP000001452"/>
    </source>
</evidence>
<dbReference type="EMBL" id="CP000410">
    <property type="protein sequence ID" value="ABJ55499.1"/>
    <property type="molecule type" value="Genomic_DNA"/>
</dbReference>
<dbReference type="HOGENOM" id="CLU_3333673_0_0_9"/>
<dbReference type="Proteomes" id="UP000001452">
    <property type="component" value="Chromosome"/>
</dbReference>
<proteinExistence type="predicted"/>
<name>A0A0H2ZRI6_STRP2</name>
<protein>
    <submittedName>
        <fullName evidence="1">Uncharacterized protein</fullName>
    </submittedName>
</protein>
<gene>
    <name evidence="1" type="ordered locus">SPD_1471</name>
</gene>
<evidence type="ECO:0000313" key="1">
    <source>
        <dbReference type="EMBL" id="ABJ55499.1"/>
    </source>
</evidence>
<dbReference type="PaxDb" id="373153-SPD_1471"/>
<dbReference type="KEGG" id="spd:SPD_1471"/>
<accession>A0A0H2ZRI6</accession>
<reference evidence="1 2" key="1">
    <citation type="journal article" date="2007" name="J. Bacteriol.">
        <title>Genome sequence of Avery's virulent serotype 2 strain D39 of Streptococcus pneumoniae and comparison with that of unencapsulated laboratory strain R6.</title>
        <authorList>
            <person name="Lanie J.A."/>
            <person name="Ng W.L."/>
            <person name="Kazmierczak K.M."/>
            <person name="Andrzejewski T.M."/>
            <person name="Davidsen T.M."/>
            <person name="Wayne K.J."/>
            <person name="Tettelin H."/>
            <person name="Glass J.I."/>
            <person name="Winkler M.E."/>
        </authorList>
    </citation>
    <scope>NUCLEOTIDE SEQUENCE [LARGE SCALE GENOMIC DNA]</scope>
    <source>
        <strain evidence="2">D39 / NCTC 7466</strain>
    </source>
</reference>
<sequence>MGGILLLIGPFVLLGIAVNTAATTLNGGATAGAFSGVA</sequence>
<keyword evidence="2" id="KW-1185">Reference proteome</keyword>
<dbReference type="AlphaFoldDB" id="A0A0H2ZRI6"/>
<organism evidence="1 2">
    <name type="scientific">Streptococcus pneumoniae serotype 2 (strain D39 / NCTC 7466)</name>
    <dbReference type="NCBI Taxonomy" id="373153"/>
    <lineage>
        <taxon>Bacteria</taxon>
        <taxon>Bacillati</taxon>
        <taxon>Bacillota</taxon>
        <taxon>Bacilli</taxon>
        <taxon>Lactobacillales</taxon>
        <taxon>Streptococcaceae</taxon>
        <taxon>Streptococcus</taxon>
    </lineage>
</organism>